<dbReference type="InterPro" id="IPR001128">
    <property type="entry name" value="Cyt_P450"/>
</dbReference>
<accession>A0A0D2AVU3</accession>
<dbReference type="GO" id="GO:0020037">
    <property type="term" value="F:heme binding"/>
    <property type="evidence" value="ECO:0007669"/>
    <property type="project" value="InterPro"/>
</dbReference>
<dbReference type="GO" id="GO:0004497">
    <property type="term" value="F:monooxygenase activity"/>
    <property type="evidence" value="ECO:0007669"/>
    <property type="project" value="InterPro"/>
</dbReference>
<evidence type="ECO:0000256" key="7">
    <source>
        <dbReference type="PIRSR" id="PIRSR602403-1"/>
    </source>
</evidence>
<comment type="subcellular location">
    <subcellularLocation>
        <location evidence="2">Endoplasmic reticulum membrane</location>
        <topology evidence="2">Single-pass membrane protein</topology>
    </subcellularLocation>
</comment>
<dbReference type="GO" id="GO:0016705">
    <property type="term" value="F:oxidoreductase activity, acting on paired donors, with incorporation or reduction of molecular oxygen"/>
    <property type="evidence" value="ECO:0007669"/>
    <property type="project" value="InterPro"/>
</dbReference>
<dbReference type="STRING" id="569365.A0A0D2AVU3"/>
<keyword evidence="5 7" id="KW-0479">Metal-binding</keyword>
<protein>
    <recommendedName>
        <fullName evidence="11">Cytochrome P450</fullName>
    </recommendedName>
</protein>
<organism evidence="9 10">
    <name type="scientific">Cladophialophora immunda</name>
    <dbReference type="NCBI Taxonomy" id="569365"/>
    <lineage>
        <taxon>Eukaryota</taxon>
        <taxon>Fungi</taxon>
        <taxon>Dikarya</taxon>
        <taxon>Ascomycota</taxon>
        <taxon>Pezizomycotina</taxon>
        <taxon>Eurotiomycetes</taxon>
        <taxon>Chaetothyriomycetidae</taxon>
        <taxon>Chaetothyriales</taxon>
        <taxon>Herpotrichiellaceae</taxon>
        <taxon>Cladophialophora</taxon>
    </lineage>
</organism>
<dbReference type="InterPro" id="IPR002403">
    <property type="entry name" value="Cyt_P450_E_grp-IV"/>
</dbReference>
<feature type="compositionally biased region" description="Basic and acidic residues" evidence="8">
    <location>
        <begin position="503"/>
        <end position="513"/>
    </location>
</feature>
<feature type="region of interest" description="Disordered" evidence="8">
    <location>
        <begin position="503"/>
        <end position="524"/>
    </location>
</feature>
<dbReference type="RefSeq" id="XP_016249608.1">
    <property type="nucleotide sequence ID" value="XM_016392089.1"/>
</dbReference>
<dbReference type="PANTHER" id="PTHR24306">
    <property type="match status" value="1"/>
</dbReference>
<dbReference type="Gene3D" id="1.10.630.10">
    <property type="entry name" value="Cytochrome P450"/>
    <property type="match status" value="1"/>
</dbReference>
<dbReference type="SUPFAM" id="SSF48264">
    <property type="entry name" value="Cytochrome P450"/>
    <property type="match status" value="1"/>
</dbReference>
<gene>
    <name evidence="9" type="ORF">PV07_05210</name>
</gene>
<keyword evidence="10" id="KW-1185">Reference proteome</keyword>
<dbReference type="Pfam" id="PF00067">
    <property type="entry name" value="p450"/>
    <property type="match status" value="1"/>
</dbReference>
<evidence type="ECO:0000256" key="3">
    <source>
        <dbReference type="ARBA" id="ARBA00010617"/>
    </source>
</evidence>
<dbReference type="InterPro" id="IPR036396">
    <property type="entry name" value="Cyt_P450_sf"/>
</dbReference>
<evidence type="ECO:0000313" key="9">
    <source>
        <dbReference type="EMBL" id="KIW29392.1"/>
    </source>
</evidence>
<keyword evidence="4" id="KW-0443">Lipid metabolism</keyword>
<evidence type="ECO:0000313" key="10">
    <source>
        <dbReference type="Proteomes" id="UP000054466"/>
    </source>
</evidence>
<sequence>MDISQQERSSSFLQHTLTESIQHPIQTVFAILFVVCVVTRIVSGLQFRSTVLKQAADRGPHGPRTVPVLPYWIPWIGHAFSFVAGGTDFLTRAARSLGPNASIYALKMANSKHNVVTVPSIAKQILIDRTSPITMNDFIYHTMKNFWDDRGAIKAIDPDHLWGNIHGVLSGMLRESFVTSAISGTVDMVAERTWNLVSGAQSPVDQSIWERQGGVEVISRGDGDNALVAEASLFPLLRYFVGDIATTVLFGRNFMENYPNIMPDLWEMDSQFNLFMAGAPSWLPGMGGPAQARERIIQAVQEHHEALFKYLDGQDPGSRWDDMSDVSSVIVDRAKAFRAGGSAPRGYATGNAAILWAMNINANPVIFWMTWYIFSTPSLLQEIRAEIAPHVRLREPAPSGLPIKEAPRLDIDMAALWGKCPLLKGAFFETMRLEAASMSYKMVEDDFVVSESAEDARLLRKPAPQSWLLRKGEYICLPHGVHQSDDKYFRDPGRFDPRRFWAKESQQAEKDESGQLNGDGGGVNGNADVRVEYGTMKVWGGGKQMCKGKTFAEREVVLFAAALVMQWDMVPVSDGGRWLHPGRKIGAGAVNPKKDVRVRLIRREGW</sequence>
<proteinExistence type="inferred from homology"/>
<dbReference type="GO" id="GO:0005789">
    <property type="term" value="C:endoplasmic reticulum membrane"/>
    <property type="evidence" value="ECO:0007669"/>
    <property type="project" value="UniProtKB-SubCell"/>
</dbReference>
<dbReference type="GO" id="GO:0005506">
    <property type="term" value="F:iron ion binding"/>
    <property type="evidence" value="ECO:0007669"/>
    <property type="project" value="InterPro"/>
</dbReference>
<evidence type="ECO:0008006" key="11">
    <source>
        <dbReference type="Google" id="ProtNLM"/>
    </source>
</evidence>
<evidence type="ECO:0000256" key="5">
    <source>
        <dbReference type="ARBA" id="ARBA00022723"/>
    </source>
</evidence>
<dbReference type="PRINTS" id="PR00465">
    <property type="entry name" value="EP450IV"/>
</dbReference>
<dbReference type="OrthoDB" id="3366823at2759"/>
<comment type="similarity">
    <text evidence="3">Belongs to the cytochrome P450 family.</text>
</comment>
<evidence type="ECO:0000256" key="4">
    <source>
        <dbReference type="ARBA" id="ARBA00022516"/>
    </source>
</evidence>
<keyword evidence="7" id="KW-0349">Heme</keyword>
<dbReference type="GeneID" id="27344404"/>
<evidence type="ECO:0000256" key="8">
    <source>
        <dbReference type="SAM" id="MobiDB-lite"/>
    </source>
</evidence>
<reference evidence="9 10" key="1">
    <citation type="submission" date="2015-01" db="EMBL/GenBank/DDBJ databases">
        <title>The Genome Sequence of Cladophialophora immunda CBS83496.</title>
        <authorList>
            <consortium name="The Broad Institute Genomics Platform"/>
            <person name="Cuomo C."/>
            <person name="de Hoog S."/>
            <person name="Gorbushina A."/>
            <person name="Stielow B."/>
            <person name="Teixiera M."/>
            <person name="Abouelleil A."/>
            <person name="Chapman S.B."/>
            <person name="Priest M."/>
            <person name="Young S.K."/>
            <person name="Wortman J."/>
            <person name="Nusbaum C."/>
            <person name="Birren B."/>
        </authorList>
    </citation>
    <scope>NUCLEOTIDE SEQUENCE [LARGE SCALE GENOMIC DNA]</scope>
    <source>
        <strain evidence="9 10">CBS 83496</strain>
    </source>
</reference>
<evidence type="ECO:0000256" key="1">
    <source>
        <dbReference type="ARBA" id="ARBA00001971"/>
    </source>
</evidence>
<dbReference type="HOGENOM" id="CLU_018012_0_0_1"/>
<evidence type="ECO:0000256" key="6">
    <source>
        <dbReference type="ARBA" id="ARBA00023004"/>
    </source>
</evidence>
<feature type="binding site" description="axial binding residue" evidence="7">
    <location>
        <position position="546"/>
    </location>
    <ligand>
        <name>heme</name>
        <dbReference type="ChEBI" id="CHEBI:30413"/>
    </ligand>
    <ligandPart>
        <name>Fe</name>
        <dbReference type="ChEBI" id="CHEBI:18248"/>
    </ligandPart>
</feature>
<name>A0A0D2AVU3_9EURO</name>
<dbReference type="VEuPathDB" id="FungiDB:PV07_05210"/>
<dbReference type="PANTHER" id="PTHR24306:SF7">
    <property type="entry name" value="AHBB"/>
    <property type="match status" value="1"/>
</dbReference>
<dbReference type="Proteomes" id="UP000054466">
    <property type="component" value="Unassembled WGS sequence"/>
</dbReference>
<keyword evidence="4" id="KW-0444">Lipid biosynthesis</keyword>
<dbReference type="AlphaFoldDB" id="A0A0D2AVU3"/>
<comment type="cofactor">
    <cofactor evidence="1 7">
        <name>heme</name>
        <dbReference type="ChEBI" id="CHEBI:30413"/>
    </cofactor>
</comment>
<dbReference type="EMBL" id="KN847042">
    <property type="protein sequence ID" value="KIW29392.1"/>
    <property type="molecule type" value="Genomic_DNA"/>
</dbReference>
<evidence type="ECO:0000256" key="2">
    <source>
        <dbReference type="ARBA" id="ARBA00004389"/>
    </source>
</evidence>
<keyword evidence="6 7" id="KW-0408">Iron</keyword>